<dbReference type="EMBL" id="SMMG02000003">
    <property type="protein sequence ID" value="KAA3480741.1"/>
    <property type="molecule type" value="Genomic_DNA"/>
</dbReference>
<dbReference type="FunFam" id="3.10.20.370:FF:000001">
    <property type="entry name" value="Retrovirus-related Pol polyprotein from transposon 17.6-like protein"/>
    <property type="match status" value="1"/>
</dbReference>
<keyword evidence="7" id="KW-0863">Zinc-finger</keyword>
<name>A0A5B6WFU3_9ROSI</name>
<evidence type="ECO:0000313" key="11">
    <source>
        <dbReference type="Proteomes" id="UP000325315"/>
    </source>
</evidence>
<dbReference type="CDD" id="cd09274">
    <property type="entry name" value="RNase_HI_RT_Ty3"/>
    <property type="match status" value="1"/>
</dbReference>
<dbReference type="GO" id="GO:0003964">
    <property type="term" value="F:RNA-directed DNA polymerase activity"/>
    <property type="evidence" value="ECO:0007669"/>
    <property type="project" value="UniProtKB-KW"/>
</dbReference>
<dbReference type="GO" id="GO:0016787">
    <property type="term" value="F:hydrolase activity"/>
    <property type="evidence" value="ECO:0007669"/>
    <property type="project" value="UniProtKB-KW"/>
</dbReference>
<sequence length="545" mass="61743">MPPTTNLNLLNKPLVDKIPKYGAEEFRATSDGDAERAEFWLENTIRYAREYVSSEAIMCKRFEDGLNEDIRLLVGILEIKEFVMLVNQACKVKALGKDKRKAKSEAREVRKRFLGSYRLNDRACFRCGSLDHFIHDCPKSVELETAQNPRSDNASGRGRLSRNVRNVSGGQRTTRDNVTRFEARAPARAYAIRDRKSVLVYKLTLHDAVVNCKRKTINLRCPNDEVVQVESNDLNGLPAVISILKAQKYVKKGYKAYFTYVIDSKVSEKKADSVPVVCEFSDVFPEELPGLPPIREVEFGIDLLPGTTSISIAPYRMAPIELKELQSQLQELTDRGFARPSFSPWGAPVLFHEVSFLGHIVSAAGIRVDPSKISAILDWKPSKNVSKARSFLGLASYYQSSSFSTAESGKEFVIYSDPSLNGLGCVLMQEGKVISYASRQLKPNEKNYPTHDLELAAIVFALKIWRHYLFAEKCHVFSDHRSLKYLMTQKDLNLQQRRWLELLKDYELVIDYHPGKANVVADALSQKSLFTLRAMNAQLVLWKCL</sequence>
<evidence type="ECO:0000313" key="10">
    <source>
        <dbReference type="EMBL" id="KAA3480741.1"/>
    </source>
</evidence>
<dbReference type="Gene3D" id="3.10.20.370">
    <property type="match status" value="1"/>
</dbReference>
<dbReference type="Pfam" id="PF17917">
    <property type="entry name" value="RT_RNaseH"/>
    <property type="match status" value="1"/>
</dbReference>
<keyword evidence="4" id="KW-0255">Endonuclease</keyword>
<dbReference type="OrthoDB" id="2272416at2759"/>
<dbReference type="SUPFAM" id="SSF56672">
    <property type="entry name" value="DNA/RNA polymerases"/>
    <property type="match status" value="2"/>
</dbReference>
<evidence type="ECO:0000256" key="7">
    <source>
        <dbReference type="PROSITE-ProRule" id="PRU00047"/>
    </source>
</evidence>
<evidence type="ECO:0000256" key="2">
    <source>
        <dbReference type="ARBA" id="ARBA00022695"/>
    </source>
</evidence>
<keyword evidence="7" id="KW-0479">Metal-binding</keyword>
<evidence type="ECO:0000256" key="5">
    <source>
        <dbReference type="ARBA" id="ARBA00022801"/>
    </source>
</evidence>
<keyword evidence="5" id="KW-0378">Hydrolase</keyword>
<gene>
    <name evidence="10" type="ORF">EPI10_021157</name>
</gene>
<keyword evidence="3" id="KW-0540">Nuclease</keyword>
<dbReference type="InterPro" id="IPR001878">
    <property type="entry name" value="Znf_CCHC"/>
</dbReference>
<keyword evidence="1" id="KW-0808">Transferase</keyword>
<dbReference type="GO" id="GO:0004519">
    <property type="term" value="F:endonuclease activity"/>
    <property type="evidence" value="ECO:0007669"/>
    <property type="project" value="UniProtKB-KW"/>
</dbReference>
<feature type="compositionally biased region" description="Polar residues" evidence="8">
    <location>
        <begin position="163"/>
        <end position="172"/>
    </location>
</feature>
<dbReference type="InterPro" id="IPR036875">
    <property type="entry name" value="Znf_CCHC_sf"/>
</dbReference>
<dbReference type="InterPro" id="IPR043502">
    <property type="entry name" value="DNA/RNA_pol_sf"/>
</dbReference>
<evidence type="ECO:0000256" key="4">
    <source>
        <dbReference type="ARBA" id="ARBA00022759"/>
    </source>
</evidence>
<reference evidence="11" key="1">
    <citation type="journal article" date="2019" name="Plant Biotechnol. J.">
        <title>Genome sequencing of the Australian wild diploid species Gossypium australe highlights disease resistance and delayed gland morphogenesis.</title>
        <authorList>
            <person name="Cai Y."/>
            <person name="Cai X."/>
            <person name="Wang Q."/>
            <person name="Wang P."/>
            <person name="Zhang Y."/>
            <person name="Cai C."/>
            <person name="Xu Y."/>
            <person name="Wang K."/>
            <person name="Zhou Z."/>
            <person name="Wang C."/>
            <person name="Geng S."/>
            <person name="Li B."/>
            <person name="Dong Q."/>
            <person name="Hou Y."/>
            <person name="Wang H."/>
            <person name="Ai P."/>
            <person name="Liu Z."/>
            <person name="Yi F."/>
            <person name="Sun M."/>
            <person name="An G."/>
            <person name="Cheng J."/>
            <person name="Zhang Y."/>
            <person name="Shi Q."/>
            <person name="Xie Y."/>
            <person name="Shi X."/>
            <person name="Chang Y."/>
            <person name="Huang F."/>
            <person name="Chen Y."/>
            <person name="Hong S."/>
            <person name="Mi L."/>
            <person name="Sun Q."/>
            <person name="Zhang L."/>
            <person name="Zhou B."/>
            <person name="Peng R."/>
            <person name="Zhang X."/>
            <person name="Liu F."/>
        </authorList>
    </citation>
    <scope>NUCLEOTIDE SEQUENCE [LARGE SCALE GENOMIC DNA]</scope>
    <source>
        <strain evidence="11">cv. PA1801</strain>
    </source>
</reference>
<organism evidence="10 11">
    <name type="scientific">Gossypium australe</name>
    <dbReference type="NCBI Taxonomy" id="47621"/>
    <lineage>
        <taxon>Eukaryota</taxon>
        <taxon>Viridiplantae</taxon>
        <taxon>Streptophyta</taxon>
        <taxon>Embryophyta</taxon>
        <taxon>Tracheophyta</taxon>
        <taxon>Spermatophyta</taxon>
        <taxon>Magnoliopsida</taxon>
        <taxon>eudicotyledons</taxon>
        <taxon>Gunneridae</taxon>
        <taxon>Pentapetalae</taxon>
        <taxon>rosids</taxon>
        <taxon>malvids</taxon>
        <taxon>Malvales</taxon>
        <taxon>Malvaceae</taxon>
        <taxon>Malvoideae</taxon>
        <taxon>Gossypium</taxon>
    </lineage>
</organism>
<dbReference type="PROSITE" id="PS50158">
    <property type="entry name" value="ZF_CCHC"/>
    <property type="match status" value="1"/>
</dbReference>
<accession>A0A5B6WFU3</accession>
<feature type="compositionally biased region" description="Polar residues" evidence="8">
    <location>
        <begin position="145"/>
        <end position="154"/>
    </location>
</feature>
<feature type="domain" description="CCHC-type" evidence="9">
    <location>
        <begin position="124"/>
        <end position="139"/>
    </location>
</feature>
<evidence type="ECO:0000259" key="9">
    <source>
        <dbReference type="PROSITE" id="PS50158"/>
    </source>
</evidence>
<dbReference type="SMART" id="SM00343">
    <property type="entry name" value="ZnF_C2HC"/>
    <property type="match status" value="1"/>
</dbReference>
<evidence type="ECO:0000256" key="3">
    <source>
        <dbReference type="ARBA" id="ARBA00022722"/>
    </source>
</evidence>
<dbReference type="PANTHER" id="PTHR37984">
    <property type="entry name" value="PROTEIN CBG26694"/>
    <property type="match status" value="1"/>
</dbReference>
<dbReference type="AlphaFoldDB" id="A0A5B6WFU3"/>
<protein>
    <submittedName>
        <fullName evidence="10">DNA/RNA polymerases superfamily protein</fullName>
    </submittedName>
</protein>
<dbReference type="Gene3D" id="3.30.70.270">
    <property type="match status" value="1"/>
</dbReference>
<keyword evidence="7" id="KW-0862">Zinc</keyword>
<keyword evidence="6" id="KW-0695">RNA-directed DNA polymerase</keyword>
<dbReference type="GO" id="GO:0003676">
    <property type="term" value="F:nucleic acid binding"/>
    <property type="evidence" value="ECO:0007669"/>
    <property type="project" value="InterPro"/>
</dbReference>
<dbReference type="GO" id="GO:0008270">
    <property type="term" value="F:zinc ion binding"/>
    <property type="evidence" value="ECO:0007669"/>
    <property type="project" value="UniProtKB-KW"/>
</dbReference>
<keyword evidence="2" id="KW-0548">Nucleotidyltransferase</keyword>
<evidence type="ECO:0000256" key="1">
    <source>
        <dbReference type="ARBA" id="ARBA00022679"/>
    </source>
</evidence>
<comment type="caution">
    <text evidence="10">The sequence shown here is derived from an EMBL/GenBank/DDBJ whole genome shotgun (WGS) entry which is preliminary data.</text>
</comment>
<proteinExistence type="predicted"/>
<dbReference type="Pfam" id="PF00098">
    <property type="entry name" value="zf-CCHC"/>
    <property type="match status" value="1"/>
</dbReference>
<dbReference type="SUPFAM" id="SSF57756">
    <property type="entry name" value="Retrovirus zinc finger-like domains"/>
    <property type="match status" value="1"/>
</dbReference>
<evidence type="ECO:0000256" key="8">
    <source>
        <dbReference type="SAM" id="MobiDB-lite"/>
    </source>
</evidence>
<keyword evidence="11" id="KW-1185">Reference proteome</keyword>
<dbReference type="PANTHER" id="PTHR37984:SF5">
    <property type="entry name" value="PROTEIN NYNRIN-LIKE"/>
    <property type="match status" value="1"/>
</dbReference>
<evidence type="ECO:0000256" key="6">
    <source>
        <dbReference type="ARBA" id="ARBA00022918"/>
    </source>
</evidence>
<dbReference type="InterPro" id="IPR041373">
    <property type="entry name" value="RT_RNaseH"/>
</dbReference>
<dbReference type="Gene3D" id="4.10.60.10">
    <property type="entry name" value="Zinc finger, CCHC-type"/>
    <property type="match status" value="1"/>
</dbReference>
<dbReference type="Proteomes" id="UP000325315">
    <property type="component" value="Unassembled WGS sequence"/>
</dbReference>
<dbReference type="Gene3D" id="3.10.10.10">
    <property type="entry name" value="HIV Type 1 Reverse Transcriptase, subunit A, domain 1"/>
    <property type="match status" value="1"/>
</dbReference>
<dbReference type="InterPro" id="IPR043128">
    <property type="entry name" value="Rev_trsase/Diguanyl_cyclase"/>
</dbReference>
<dbReference type="InterPro" id="IPR050951">
    <property type="entry name" value="Retrovirus_Pol_polyprotein"/>
</dbReference>
<feature type="region of interest" description="Disordered" evidence="8">
    <location>
        <begin position="145"/>
        <end position="173"/>
    </location>
</feature>